<dbReference type="OrthoDB" id="3239865at2"/>
<feature type="region of interest" description="Disordered" evidence="1">
    <location>
        <begin position="399"/>
        <end position="471"/>
    </location>
</feature>
<keyword evidence="3" id="KW-0808">Transferase</keyword>
<dbReference type="RefSeq" id="WP_141379193.1">
    <property type="nucleotide sequence ID" value="NZ_BJNA01000004.1"/>
</dbReference>
<dbReference type="InterPro" id="IPR002575">
    <property type="entry name" value="Aminoglycoside_PTrfase"/>
</dbReference>
<dbReference type="SUPFAM" id="SSF56112">
    <property type="entry name" value="Protein kinase-like (PK-like)"/>
    <property type="match status" value="1"/>
</dbReference>
<name>A0A543L0F3_9MICO</name>
<evidence type="ECO:0000259" key="2">
    <source>
        <dbReference type="Pfam" id="PF01636"/>
    </source>
</evidence>
<dbReference type="Pfam" id="PF01636">
    <property type="entry name" value="APH"/>
    <property type="match status" value="1"/>
</dbReference>
<evidence type="ECO:0000256" key="1">
    <source>
        <dbReference type="SAM" id="MobiDB-lite"/>
    </source>
</evidence>
<keyword evidence="3" id="KW-0418">Kinase</keyword>
<dbReference type="AlphaFoldDB" id="A0A543L0F3"/>
<proteinExistence type="predicted"/>
<keyword evidence="4" id="KW-1185">Reference proteome</keyword>
<reference evidence="3 4" key="1">
    <citation type="submission" date="2019-06" db="EMBL/GenBank/DDBJ databases">
        <title>Sequencing the genomes of 1000 actinobacteria strains.</title>
        <authorList>
            <person name="Klenk H.-P."/>
        </authorList>
    </citation>
    <scope>NUCLEOTIDE SEQUENCE [LARGE SCALE GENOMIC DNA]</scope>
    <source>
        <strain evidence="3 4">DSM 20427</strain>
    </source>
</reference>
<gene>
    <name evidence="3" type="ORF">FHX68_0923</name>
</gene>
<comment type="caution">
    <text evidence="3">The sequence shown here is derived from an EMBL/GenBank/DDBJ whole genome shotgun (WGS) entry which is preliminary data.</text>
</comment>
<dbReference type="Proteomes" id="UP000319804">
    <property type="component" value="Unassembled WGS sequence"/>
</dbReference>
<sequence>MARSPLTLAASVTSALPRVVVTGVGSLSEGTSGRYDSAIAELDDGRRVVVRVPVDDAADADLGAEARALRSLTAGVRGVLPFGAPDVLGETRVDGRLTLVQTLLSGYRVDAAHVPAGRGIATALATATAQVHDLPVTVVRDAGLPMQTAEEVRADAERLLDAAEATGLLPFGLLRRWSTAIGSDPLWRFETTVVLGGVDPASFVFEDDADGVPQVTGLLTWGGLGVGDPAIDLRWTASAPAARDDVFDTYARASHRAPDAQIAERARLHAELEFARWLVHGQTVGSEEIIADAIALLSSLDDTMRDQPAVVHDTTTADDAIAASERLPLGTGALGTAGFGTGALGAARGIDTSMHTDTFDPETLAVFLADEEARAEGRETGPDATVPIDLSEWSGLTFGDGGAPVAAPGAAGSGEAVAGEAPAVDREESSSGDETGDVRRAASTDGADASDRDDDLDTAARNAMRHWTGTV</sequence>
<feature type="domain" description="Aminoglycoside phosphotransferase" evidence="2">
    <location>
        <begin position="43"/>
        <end position="258"/>
    </location>
</feature>
<protein>
    <submittedName>
        <fullName evidence="3">Aminoglycoside phosphotransferase (APT) family kinase protein</fullName>
    </submittedName>
</protein>
<dbReference type="GO" id="GO:0016301">
    <property type="term" value="F:kinase activity"/>
    <property type="evidence" value="ECO:0007669"/>
    <property type="project" value="UniProtKB-KW"/>
</dbReference>
<dbReference type="Gene3D" id="3.90.1200.10">
    <property type="match status" value="1"/>
</dbReference>
<accession>A0A543L0F3</accession>
<dbReference type="EMBL" id="VFPS01000001">
    <property type="protein sequence ID" value="TQN00802.1"/>
    <property type="molecule type" value="Genomic_DNA"/>
</dbReference>
<dbReference type="InterPro" id="IPR011009">
    <property type="entry name" value="Kinase-like_dom_sf"/>
</dbReference>
<organism evidence="3 4">
    <name type="scientific">Microbacterium lacticum</name>
    <dbReference type="NCBI Taxonomy" id="33885"/>
    <lineage>
        <taxon>Bacteria</taxon>
        <taxon>Bacillati</taxon>
        <taxon>Actinomycetota</taxon>
        <taxon>Actinomycetes</taxon>
        <taxon>Micrococcales</taxon>
        <taxon>Microbacteriaceae</taxon>
        <taxon>Microbacterium</taxon>
    </lineage>
</organism>
<evidence type="ECO:0000313" key="4">
    <source>
        <dbReference type="Proteomes" id="UP000319804"/>
    </source>
</evidence>
<feature type="compositionally biased region" description="Low complexity" evidence="1">
    <location>
        <begin position="403"/>
        <end position="422"/>
    </location>
</feature>
<evidence type="ECO:0000313" key="3">
    <source>
        <dbReference type="EMBL" id="TQN00802.1"/>
    </source>
</evidence>